<keyword evidence="12" id="KW-0675">Receptor</keyword>
<keyword evidence="13 14" id="KW-0998">Cell outer membrane</keyword>
<dbReference type="InterPro" id="IPR012910">
    <property type="entry name" value="Plug_dom"/>
</dbReference>
<proteinExistence type="inferred from homology"/>
<evidence type="ECO:0000256" key="11">
    <source>
        <dbReference type="ARBA" id="ARBA00023136"/>
    </source>
</evidence>
<dbReference type="SUPFAM" id="SSF56935">
    <property type="entry name" value="Porins"/>
    <property type="match status" value="1"/>
</dbReference>
<keyword evidence="6 14" id="KW-0812">Transmembrane</keyword>
<dbReference type="InterPro" id="IPR037066">
    <property type="entry name" value="Plug_dom_sf"/>
</dbReference>
<evidence type="ECO:0000256" key="16">
    <source>
        <dbReference type="SAM" id="SignalP"/>
    </source>
</evidence>
<dbReference type="PANTHER" id="PTHR32552:SF68">
    <property type="entry name" value="FERRICHROME OUTER MEMBRANE TRANSPORTER_PHAGE RECEPTOR"/>
    <property type="match status" value="1"/>
</dbReference>
<evidence type="ECO:0000256" key="10">
    <source>
        <dbReference type="ARBA" id="ARBA00023077"/>
    </source>
</evidence>
<keyword evidence="9" id="KW-0406">Ion transport</keyword>
<organism evidence="19 20">
    <name type="scientific">Alkanindiges hydrocarboniclasticus</name>
    <dbReference type="NCBI Taxonomy" id="1907941"/>
    <lineage>
        <taxon>Bacteria</taxon>
        <taxon>Pseudomonadati</taxon>
        <taxon>Pseudomonadota</taxon>
        <taxon>Gammaproteobacteria</taxon>
        <taxon>Moraxellales</taxon>
        <taxon>Moraxellaceae</taxon>
        <taxon>Alkanindiges</taxon>
    </lineage>
</organism>
<evidence type="ECO:0000256" key="6">
    <source>
        <dbReference type="ARBA" id="ARBA00022692"/>
    </source>
</evidence>
<comment type="similarity">
    <text evidence="2 14 15">Belongs to the TonB-dependent receptor family.</text>
</comment>
<evidence type="ECO:0000256" key="5">
    <source>
        <dbReference type="ARBA" id="ARBA00022496"/>
    </source>
</evidence>
<dbReference type="PROSITE" id="PS52016">
    <property type="entry name" value="TONB_DEPENDENT_REC_3"/>
    <property type="match status" value="1"/>
</dbReference>
<keyword evidence="8" id="KW-0408">Iron</keyword>
<gene>
    <name evidence="19" type="ORF">BKE30_06835</name>
</gene>
<accession>A0A1S8CVX8</accession>
<keyword evidence="7 16" id="KW-0732">Signal</keyword>
<keyword evidence="10 15" id="KW-0798">TonB box</keyword>
<evidence type="ECO:0000256" key="12">
    <source>
        <dbReference type="ARBA" id="ARBA00023170"/>
    </source>
</evidence>
<dbReference type="FunFam" id="2.170.130.10:FF:000001">
    <property type="entry name" value="Catecholate siderophore TonB-dependent receptor"/>
    <property type="match status" value="1"/>
</dbReference>
<dbReference type="GO" id="GO:0015891">
    <property type="term" value="P:siderophore transport"/>
    <property type="evidence" value="ECO:0007669"/>
    <property type="project" value="InterPro"/>
</dbReference>
<dbReference type="InterPro" id="IPR036942">
    <property type="entry name" value="Beta-barrel_TonB_sf"/>
</dbReference>
<evidence type="ECO:0000259" key="17">
    <source>
        <dbReference type="Pfam" id="PF00593"/>
    </source>
</evidence>
<evidence type="ECO:0000256" key="13">
    <source>
        <dbReference type="ARBA" id="ARBA00023237"/>
    </source>
</evidence>
<keyword evidence="5" id="KW-0410">Iron transport</keyword>
<evidence type="ECO:0000256" key="7">
    <source>
        <dbReference type="ARBA" id="ARBA00022729"/>
    </source>
</evidence>
<feature type="domain" description="TonB-dependent receptor-like beta-barrel" evidence="17">
    <location>
        <begin position="250"/>
        <end position="685"/>
    </location>
</feature>
<evidence type="ECO:0000256" key="9">
    <source>
        <dbReference type="ARBA" id="ARBA00023065"/>
    </source>
</evidence>
<evidence type="ECO:0000256" key="15">
    <source>
        <dbReference type="RuleBase" id="RU003357"/>
    </source>
</evidence>
<dbReference type="Gene3D" id="2.40.170.20">
    <property type="entry name" value="TonB-dependent receptor, beta-barrel domain"/>
    <property type="match status" value="1"/>
</dbReference>
<dbReference type="Pfam" id="PF00593">
    <property type="entry name" value="TonB_dep_Rec_b-barrel"/>
    <property type="match status" value="1"/>
</dbReference>
<dbReference type="RefSeq" id="WP_076877869.1">
    <property type="nucleotide sequence ID" value="NZ_MLCN01000016.1"/>
</dbReference>
<dbReference type="OrthoDB" id="127311at2"/>
<dbReference type="Gene3D" id="2.170.130.10">
    <property type="entry name" value="TonB-dependent receptor, plug domain"/>
    <property type="match status" value="1"/>
</dbReference>
<evidence type="ECO:0000259" key="18">
    <source>
        <dbReference type="Pfam" id="PF07715"/>
    </source>
</evidence>
<protein>
    <recommendedName>
        <fullName evidence="21">TonB-dependent siderophore receptor</fullName>
    </recommendedName>
</protein>
<evidence type="ECO:0000256" key="2">
    <source>
        <dbReference type="ARBA" id="ARBA00009810"/>
    </source>
</evidence>
<dbReference type="NCBIfam" id="TIGR01783">
    <property type="entry name" value="TonB-siderophor"/>
    <property type="match status" value="1"/>
</dbReference>
<evidence type="ECO:0000256" key="1">
    <source>
        <dbReference type="ARBA" id="ARBA00004571"/>
    </source>
</evidence>
<sequence>MQNLRVQPHRLGLYISCIMANAGLLSAAQASDYAAPSSNDALPTITVTASSDMEKGDGPVDGYVAKRSTTGTKTDTPILETPQSLTVVTQDQIQSTGARTVVEALGYSAGLFNKSGFNPANETFTIRGFTQYGGMLRDGLYDGGAWGNRQESYGLERVEFLKGAASVLYGKLSPGGAINTISKRPTDEPLHEVKLELGNDNHRQLNLDVSDALNSDGTLNYRLTAVARQSDTPVDYTANDRYYLAPAISWTPNDRTSLTLLGNYQENKLTFVNGLPVEGTLLPNKNGQLRPGTFLGEPDWSTGDDEKGSIGYLLEHRFSDQLKLEHKLRYSYSKVHWRYSSINLDASDQRTATRSGYDRFDKVHRLVADTFLEWKTSGARFENTLITGVDWLRENGSMPANWDLTLTPIDIFNPQYSGLIDYSNSLADYSTDQTKTLGVYAQNQLKLDDHWVFLTGLRQDWVDSKATGSADDKDDALTGRAGLVYLLDNGIAPYLSFSQSFQPVSGDDGSPAHRKLEPTEGEQYEAGLRYQPLGSNSLYSVALYQLTQTNVSNTDPVTQIVRQIGEVRSRGAELEAKFSPLPDINLIAAYSYIDAKTTQSLIAAEVNQRTANVPRQQASLWADYHVGQLGSGQLKLGLGVRYIGEQSNASMTDARAKSTPDVTLLDALINYDLQPFNLSLNMVNLTGKTYYSQCSYNTCQLGSSRTVIGALAYRW</sequence>
<evidence type="ECO:0000256" key="14">
    <source>
        <dbReference type="PROSITE-ProRule" id="PRU01360"/>
    </source>
</evidence>
<feature type="chain" id="PRO_5012164741" description="TonB-dependent siderophore receptor" evidence="16">
    <location>
        <begin position="31"/>
        <end position="715"/>
    </location>
</feature>
<dbReference type="CDD" id="cd01347">
    <property type="entry name" value="ligand_gated_channel"/>
    <property type="match status" value="1"/>
</dbReference>
<evidence type="ECO:0000256" key="3">
    <source>
        <dbReference type="ARBA" id="ARBA00022448"/>
    </source>
</evidence>
<evidence type="ECO:0000256" key="8">
    <source>
        <dbReference type="ARBA" id="ARBA00023004"/>
    </source>
</evidence>
<dbReference type="GO" id="GO:0009279">
    <property type="term" value="C:cell outer membrane"/>
    <property type="evidence" value="ECO:0007669"/>
    <property type="project" value="UniProtKB-SubCell"/>
</dbReference>
<reference evidence="19 20" key="1">
    <citation type="submission" date="2016-10" db="EMBL/GenBank/DDBJ databases">
        <title>Draft Genome sequence of Alkanindiges sp. strain H1.</title>
        <authorList>
            <person name="Subhash Y."/>
            <person name="Lee S."/>
        </authorList>
    </citation>
    <scope>NUCLEOTIDE SEQUENCE [LARGE SCALE GENOMIC DNA]</scope>
    <source>
        <strain evidence="19 20">H1</strain>
    </source>
</reference>
<comment type="caution">
    <text evidence="19">The sequence shown here is derived from an EMBL/GenBank/DDBJ whole genome shotgun (WGS) entry which is preliminary data.</text>
</comment>
<dbReference type="GO" id="GO:0015344">
    <property type="term" value="F:siderophore uptake transmembrane transporter activity"/>
    <property type="evidence" value="ECO:0007669"/>
    <property type="project" value="TreeGrafter"/>
</dbReference>
<dbReference type="Proteomes" id="UP000192132">
    <property type="component" value="Unassembled WGS sequence"/>
</dbReference>
<name>A0A1S8CVX8_9GAMM</name>
<dbReference type="InterPro" id="IPR010105">
    <property type="entry name" value="TonB_sidphr_rcpt"/>
</dbReference>
<keyword evidence="4 14" id="KW-1134">Transmembrane beta strand</keyword>
<evidence type="ECO:0000313" key="20">
    <source>
        <dbReference type="Proteomes" id="UP000192132"/>
    </source>
</evidence>
<feature type="signal peptide" evidence="16">
    <location>
        <begin position="1"/>
        <end position="30"/>
    </location>
</feature>
<dbReference type="AlphaFoldDB" id="A0A1S8CVX8"/>
<dbReference type="PANTHER" id="PTHR32552">
    <property type="entry name" value="FERRICHROME IRON RECEPTOR-RELATED"/>
    <property type="match status" value="1"/>
</dbReference>
<dbReference type="Pfam" id="PF07715">
    <property type="entry name" value="Plug"/>
    <property type="match status" value="1"/>
</dbReference>
<feature type="domain" description="TonB-dependent receptor plug" evidence="18">
    <location>
        <begin position="78"/>
        <end position="177"/>
    </location>
</feature>
<keyword evidence="3 14" id="KW-0813">Transport</keyword>
<keyword evidence="11 14" id="KW-0472">Membrane</keyword>
<dbReference type="InterPro" id="IPR039426">
    <property type="entry name" value="TonB-dep_rcpt-like"/>
</dbReference>
<dbReference type="GO" id="GO:0038023">
    <property type="term" value="F:signaling receptor activity"/>
    <property type="evidence" value="ECO:0007669"/>
    <property type="project" value="InterPro"/>
</dbReference>
<evidence type="ECO:0000256" key="4">
    <source>
        <dbReference type="ARBA" id="ARBA00022452"/>
    </source>
</evidence>
<evidence type="ECO:0000313" key="19">
    <source>
        <dbReference type="EMBL" id="ONG40856.1"/>
    </source>
</evidence>
<keyword evidence="20" id="KW-1185">Reference proteome</keyword>
<dbReference type="STRING" id="1907941.BKE30_06835"/>
<dbReference type="InterPro" id="IPR000531">
    <property type="entry name" value="Beta-barrel_TonB"/>
</dbReference>
<comment type="subcellular location">
    <subcellularLocation>
        <location evidence="1 14">Cell outer membrane</location>
        <topology evidence="1 14">Multi-pass membrane protein</topology>
    </subcellularLocation>
</comment>
<evidence type="ECO:0008006" key="21">
    <source>
        <dbReference type="Google" id="ProtNLM"/>
    </source>
</evidence>
<dbReference type="EMBL" id="MLCN01000016">
    <property type="protein sequence ID" value="ONG40856.1"/>
    <property type="molecule type" value="Genomic_DNA"/>
</dbReference>